<organism evidence="1 2">
    <name type="scientific">Flavobacterium hungaricum</name>
    <dbReference type="NCBI Taxonomy" id="2082725"/>
    <lineage>
        <taxon>Bacteria</taxon>
        <taxon>Pseudomonadati</taxon>
        <taxon>Bacteroidota</taxon>
        <taxon>Flavobacteriia</taxon>
        <taxon>Flavobacteriales</taxon>
        <taxon>Flavobacteriaceae</taxon>
        <taxon>Flavobacterium</taxon>
    </lineage>
</organism>
<evidence type="ECO:0000313" key="2">
    <source>
        <dbReference type="Proteomes" id="UP000640614"/>
    </source>
</evidence>
<evidence type="ECO:0000313" key="1">
    <source>
        <dbReference type="EMBL" id="MBE8723878.1"/>
    </source>
</evidence>
<dbReference type="RefSeq" id="WP_193844909.1">
    <property type="nucleotide sequence ID" value="NZ_PRDM01000001.1"/>
</dbReference>
<protein>
    <recommendedName>
        <fullName evidence="3">Lipoprotein</fullName>
    </recommendedName>
</protein>
<comment type="caution">
    <text evidence="1">The sequence shown here is derived from an EMBL/GenBank/DDBJ whole genome shotgun (WGS) entry which is preliminary data.</text>
</comment>
<proteinExistence type="predicted"/>
<accession>A0ABR9TEW1</accession>
<dbReference type="EMBL" id="PRDM01000001">
    <property type="protein sequence ID" value="MBE8723878.1"/>
    <property type="molecule type" value="Genomic_DNA"/>
</dbReference>
<dbReference type="Proteomes" id="UP000640614">
    <property type="component" value="Unassembled WGS sequence"/>
</dbReference>
<name>A0ABR9TEW1_9FLAO</name>
<evidence type="ECO:0008006" key="3">
    <source>
        <dbReference type="Google" id="ProtNLM"/>
    </source>
</evidence>
<keyword evidence="2" id="KW-1185">Reference proteome</keyword>
<reference evidence="1 2" key="1">
    <citation type="submission" date="2018-07" db="EMBL/GenBank/DDBJ databases">
        <title>Genome assembly of strain KB82.</title>
        <authorList>
            <person name="Kukolya J."/>
            <person name="Horvath B."/>
            <person name="Nagy I."/>
            <person name="Toth A."/>
        </authorList>
    </citation>
    <scope>NUCLEOTIDE SEQUENCE [LARGE SCALE GENOMIC DNA]</scope>
    <source>
        <strain evidence="1 2">Kb82</strain>
    </source>
</reference>
<gene>
    <name evidence="1" type="ORF">C4F50_02885</name>
</gene>
<sequence length="400" mass="46741">MKKIINLIPIVIIIFFNSCDSKKKGNNIENHDLKLLLEKQIKAGYAAEKNETDYPNYNFSENDLNSSNQILKEYLIENGYKLPDNKVFNELVNKVFQRSLDYSSTKKNVYLDFTNPCDREIKFLKNSSEEQQDVSFYISKEGNFITELFSIPEILDYEKVYPEMKILEEKLPLINNNIKIYKWSSLENLSRTRERNLKTLLSRNKFLFNNSKVDLIWLLANDKKFLIDLVVKFGFDKEKQINQIALEELYAKYKNENPIQVEKIGDLFFSKNCDNSLSIRYGLLDYLKEITTEKDNRFIYALSDYASILYDGDLNNVFEKDPSKRFNDVQKANIIALIASIENPAKNKFKYKNAVLWNNESTAIEDLSVSHPEVVDIIVKNKYFGIENLKEIIDNLGSDE</sequence>